<dbReference type="EMBL" id="CAUYUE010000009">
    <property type="protein sequence ID" value="CAK0783927.1"/>
    <property type="molecule type" value="Genomic_DNA"/>
</dbReference>
<evidence type="ECO:0000313" key="2">
    <source>
        <dbReference type="Proteomes" id="UP001314263"/>
    </source>
</evidence>
<comment type="caution">
    <text evidence="1">The sequence shown here is derived from an EMBL/GenBank/DDBJ whole genome shotgun (WGS) entry which is preliminary data.</text>
</comment>
<evidence type="ECO:0000313" key="1">
    <source>
        <dbReference type="EMBL" id="CAK0783927.1"/>
    </source>
</evidence>
<keyword evidence="2" id="KW-1185">Reference proteome</keyword>
<reference evidence="1 2" key="1">
    <citation type="submission" date="2023-10" db="EMBL/GenBank/DDBJ databases">
        <authorList>
            <person name="Maclean D."/>
            <person name="Macfadyen A."/>
        </authorList>
    </citation>
    <scope>NUCLEOTIDE SEQUENCE [LARGE SCALE GENOMIC DNA]</scope>
</reference>
<organism evidence="1 2">
    <name type="scientific">Coccomyxa viridis</name>
    <dbReference type="NCBI Taxonomy" id="1274662"/>
    <lineage>
        <taxon>Eukaryota</taxon>
        <taxon>Viridiplantae</taxon>
        <taxon>Chlorophyta</taxon>
        <taxon>core chlorophytes</taxon>
        <taxon>Trebouxiophyceae</taxon>
        <taxon>Trebouxiophyceae incertae sedis</taxon>
        <taxon>Coccomyxaceae</taxon>
        <taxon>Coccomyxa</taxon>
    </lineage>
</organism>
<accession>A0AAV1ICF9</accession>
<protein>
    <submittedName>
        <fullName evidence="1">Uncharacterized protein</fullName>
    </submittedName>
</protein>
<dbReference type="AlphaFoldDB" id="A0AAV1ICF9"/>
<gene>
    <name evidence="1" type="ORF">CVIRNUC_007128</name>
</gene>
<sequence length="126" mass="13652">MEVSIDSTPKGLPSFDALFESALEEEGRCSKTLSLSNTSKASSSVDFFSMSLSSQGSGLGLTPQPSGDLSDYLKHGLVGVTKDWETLRNRIQGDLRRLDRAASGRLQDMSPQSQGVQHIEVCMLSR</sequence>
<dbReference type="Proteomes" id="UP001314263">
    <property type="component" value="Unassembled WGS sequence"/>
</dbReference>
<proteinExistence type="predicted"/>
<name>A0AAV1ICF9_9CHLO</name>